<keyword evidence="17" id="KW-0539">Nucleus</keyword>
<evidence type="ECO:0000256" key="13">
    <source>
        <dbReference type="ARBA" id="ARBA00023054"/>
    </source>
</evidence>
<evidence type="ECO:0000256" key="22">
    <source>
        <dbReference type="PROSITE-ProRule" id="PRU00035"/>
    </source>
</evidence>
<evidence type="ECO:0000256" key="24">
    <source>
        <dbReference type="SAM" id="Coils"/>
    </source>
</evidence>
<keyword evidence="10" id="KW-0862">Zinc</keyword>
<evidence type="ECO:0000256" key="5">
    <source>
        <dbReference type="ARBA" id="ARBA00022723"/>
    </source>
</evidence>
<feature type="region of interest" description="Disordered" evidence="25">
    <location>
        <begin position="843"/>
        <end position="876"/>
    </location>
</feature>
<reference evidence="30 31" key="1">
    <citation type="journal article" date="2023" name="Sci. Data">
        <title>Genome assembly of the Korean intertidal mud-creeper Batillaria attramentaria.</title>
        <authorList>
            <person name="Patra A.K."/>
            <person name="Ho P.T."/>
            <person name="Jun S."/>
            <person name="Lee S.J."/>
            <person name="Kim Y."/>
            <person name="Won Y.J."/>
        </authorList>
    </citation>
    <scope>NUCLEOTIDE SEQUENCE [LARGE SCALE GENOMIC DNA]</scope>
    <source>
        <strain evidence="30">Wonlab-2016</strain>
    </source>
</reference>
<evidence type="ECO:0000256" key="11">
    <source>
        <dbReference type="ARBA" id="ARBA00022840"/>
    </source>
</evidence>
<dbReference type="InterPro" id="IPR028941">
    <property type="entry name" value="WHIM2_dom"/>
</dbReference>
<evidence type="ECO:0000256" key="19">
    <source>
        <dbReference type="ARBA" id="ARBA00061696"/>
    </source>
</evidence>
<dbReference type="InterPro" id="IPR019786">
    <property type="entry name" value="Zinc_finger_PHD-type_CS"/>
</dbReference>
<feature type="region of interest" description="Disordered" evidence="25">
    <location>
        <begin position="420"/>
        <end position="439"/>
    </location>
</feature>
<keyword evidence="7" id="KW-0227">DNA damage</keyword>
<dbReference type="SMART" id="SM00297">
    <property type="entry name" value="BROMO"/>
    <property type="match status" value="1"/>
</dbReference>
<evidence type="ECO:0000313" key="30">
    <source>
        <dbReference type="EMBL" id="KAK7479739.1"/>
    </source>
</evidence>
<dbReference type="SMART" id="SM00249">
    <property type="entry name" value="PHD"/>
    <property type="match status" value="2"/>
</dbReference>
<feature type="coiled-coil region" evidence="24">
    <location>
        <begin position="135"/>
        <end position="196"/>
    </location>
</feature>
<evidence type="ECO:0000256" key="14">
    <source>
        <dbReference type="ARBA" id="ARBA00023117"/>
    </source>
</evidence>
<dbReference type="InterPro" id="IPR028942">
    <property type="entry name" value="WHIM1_dom"/>
</dbReference>
<keyword evidence="9" id="KW-0418">Kinase</keyword>
<feature type="region of interest" description="Disordered" evidence="25">
    <location>
        <begin position="381"/>
        <end position="406"/>
    </location>
</feature>
<organism evidence="30 31">
    <name type="scientific">Batillaria attramentaria</name>
    <dbReference type="NCBI Taxonomy" id="370345"/>
    <lineage>
        <taxon>Eukaryota</taxon>
        <taxon>Metazoa</taxon>
        <taxon>Spiralia</taxon>
        <taxon>Lophotrochozoa</taxon>
        <taxon>Mollusca</taxon>
        <taxon>Gastropoda</taxon>
        <taxon>Caenogastropoda</taxon>
        <taxon>Sorbeoconcha</taxon>
        <taxon>Cerithioidea</taxon>
        <taxon>Batillariidae</taxon>
        <taxon>Batillaria</taxon>
    </lineage>
</organism>
<dbReference type="PROSITE" id="PS00633">
    <property type="entry name" value="BROMODOMAIN_1"/>
    <property type="match status" value="1"/>
</dbReference>
<feature type="coiled-coil region" evidence="24">
    <location>
        <begin position="448"/>
        <end position="486"/>
    </location>
</feature>
<keyword evidence="31" id="KW-1185">Reference proteome</keyword>
<dbReference type="InterPro" id="IPR001841">
    <property type="entry name" value="Znf_RING"/>
</dbReference>
<evidence type="ECO:0000256" key="1">
    <source>
        <dbReference type="ARBA" id="ARBA00001936"/>
    </source>
</evidence>
<dbReference type="GO" id="GO:0006974">
    <property type="term" value="P:DNA damage response"/>
    <property type="evidence" value="ECO:0007669"/>
    <property type="project" value="UniProtKB-KW"/>
</dbReference>
<evidence type="ECO:0000256" key="23">
    <source>
        <dbReference type="PROSITE-ProRule" id="PRU00175"/>
    </source>
</evidence>
<dbReference type="InterPro" id="IPR036427">
    <property type="entry name" value="Bromodomain-like_sf"/>
</dbReference>
<evidence type="ECO:0000256" key="4">
    <source>
        <dbReference type="ARBA" id="ARBA00022679"/>
    </source>
</evidence>
<dbReference type="GO" id="GO:0008270">
    <property type="term" value="F:zinc ion binding"/>
    <property type="evidence" value="ECO:0007669"/>
    <property type="project" value="UniProtKB-KW"/>
</dbReference>
<evidence type="ECO:0000256" key="9">
    <source>
        <dbReference type="ARBA" id="ARBA00022777"/>
    </source>
</evidence>
<dbReference type="GO" id="GO:0005524">
    <property type="term" value="F:ATP binding"/>
    <property type="evidence" value="ECO:0007669"/>
    <property type="project" value="UniProtKB-KW"/>
</dbReference>
<dbReference type="EMBL" id="JACVVK020000296">
    <property type="protein sequence ID" value="KAK7479739.1"/>
    <property type="molecule type" value="Genomic_DNA"/>
</dbReference>
<feature type="compositionally biased region" description="Basic and acidic residues" evidence="25">
    <location>
        <begin position="980"/>
        <end position="990"/>
    </location>
</feature>
<dbReference type="PROSITE" id="PS50827">
    <property type="entry name" value="DDT"/>
    <property type="match status" value="1"/>
</dbReference>
<evidence type="ECO:0000313" key="31">
    <source>
        <dbReference type="Proteomes" id="UP001519460"/>
    </source>
</evidence>
<dbReference type="GO" id="GO:0004715">
    <property type="term" value="F:non-membrane spanning protein tyrosine kinase activity"/>
    <property type="evidence" value="ECO:0007669"/>
    <property type="project" value="UniProtKB-EC"/>
</dbReference>
<dbReference type="InterPro" id="IPR018501">
    <property type="entry name" value="DDT_dom"/>
</dbReference>
<comment type="cofactor">
    <cofactor evidence="1">
        <name>Mn(2+)</name>
        <dbReference type="ChEBI" id="CHEBI:29035"/>
    </cofactor>
</comment>
<evidence type="ECO:0000256" key="2">
    <source>
        <dbReference type="ARBA" id="ARBA00004123"/>
    </source>
</evidence>
<dbReference type="InterPro" id="IPR047256">
    <property type="entry name" value="BAZ1B_PHD"/>
</dbReference>
<gene>
    <name evidence="30" type="ORF">BaRGS_00029015</name>
</gene>
<dbReference type="InterPro" id="IPR013083">
    <property type="entry name" value="Znf_RING/FYVE/PHD"/>
</dbReference>
<evidence type="ECO:0000256" key="20">
    <source>
        <dbReference type="ARBA" id="ARBA00069894"/>
    </source>
</evidence>
<evidence type="ECO:0000259" key="27">
    <source>
        <dbReference type="PROSITE" id="PS50016"/>
    </source>
</evidence>
<comment type="catalytic activity">
    <reaction evidence="18">
        <text>L-tyrosyl-[protein] + ATP = O-phospho-L-tyrosyl-[protein] + ADP + H(+)</text>
        <dbReference type="Rhea" id="RHEA:10596"/>
        <dbReference type="Rhea" id="RHEA-COMP:10136"/>
        <dbReference type="Rhea" id="RHEA-COMP:20101"/>
        <dbReference type="ChEBI" id="CHEBI:15378"/>
        <dbReference type="ChEBI" id="CHEBI:30616"/>
        <dbReference type="ChEBI" id="CHEBI:46858"/>
        <dbReference type="ChEBI" id="CHEBI:61978"/>
        <dbReference type="ChEBI" id="CHEBI:456216"/>
        <dbReference type="EC" id="2.7.10.2"/>
    </reaction>
</comment>
<accession>A0ABD0JYA8</accession>
<dbReference type="SUPFAM" id="SSF47370">
    <property type="entry name" value="Bromodomain"/>
    <property type="match status" value="1"/>
</dbReference>
<evidence type="ECO:0000256" key="15">
    <source>
        <dbReference type="ARBA" id="ARBA00023137"/>
    </source>
</evidence>
<feature type="compositionally biased region" description="Low complexity" evidence="25">
    <location>
        <begin position="956"/>
        <end position="976"/>
    </location>
</feature>
<feature type="compositionally biased region" description="Basic and acidic residues" evidence="25">
    <location>
        <begin position="382"/>
        <end position="402"/>
    </location>
</feature>
<dbReference type="InterPro" id="IPR001965">
    <property type="entry name" value="Znf_PHD"/>
</dbReference>
<dbReference type="GO" id="GO:0005634">
    <property type="term" value="C:nucleus"/>
    <property type="evidence" value="ECO:0007669"/>
    <property type="project" value="UniProtKB-SubCell"/>
</dbReference>
<dbReference type="SUPFAM" id="SSF57903">
    <property type="entry name" value="FYVE/PHD zinc finger"/>
    <property type="match status" value="2"/>
</dbReference>
<dbReference type="PANTHER" id="PTHR46802">
    <property type="entry name" value="TYROSINE-PROTEIN KINASE BAZ1B"/>
    <property type="match status" value="1"/>
</dbReference>
<dbReference type="Proteomes" id="UP001519460">
    <property type="component" value="Unassembled WGS sequence"/>
</dbReference>
<proteinExistence type="inferred from homology"/>
<dbReference type="InterPro" id="IPR047174">
    <property type="entry name" value="BAZ1B"/>
</dbReference>
<sequence>MASKRKAASNDEGDGNQKKAKREQTFIQKYTETWPFIKRGKLDTYVACEICSTEFSFHQVGRKRRYQAPSERHIKNTAIQSRGRENQQEDQNFYMICCWLLQLNKGEDKVKFSMLLKKAVMVLTPTQKKNLPSPLKEKVQRRMELMEEKKALEKMSESEREAYLKTKKEKQKLKMREKLNAKLKEMRQRYEDRDLKLQPLPAPKLVTTPDNLPNELFGDVAMVTEFISSYSGLLMSESDYPIYTDALMKALAGGPLGFAYLSRVLSTLLQTLLQDEIAEGYRELCVNLRDIAVNPYTVSELVRLCLRNADTEDNGSDGGDVEDSEVPDQVVQQLETQEFFQLECQEKLTLLRGLCLRIMATYSVQDYMEEKQREAIQLTRQRNTEMKGFQEKRKEKKQKGEKVASANTSVNAVTITSFYGKKPEDSSANDSAAESQGEDGDLVSIVKRRRLLAARAAAEKEKRDLQRRLQREKEFQEERERREREQFETKFKDSILLARTVLRHTPIGFDRYHNRYWMFTHTTPGLYIEKGWVSQDVSYNPGGVPDESADAGTTSSAPSTPSTTPAASPVKTAASPRRLNLKRKKALVESTVPHSGQNLWFTYTSLKDLDGLLKALHPQGIRESALKAELKKRYADITKAIQAAQRNNLELRDSDGQVEMIAGFKKELAEFELRLRNGGLGGVQNYAAWEAKLMSAENIPTMAACMLEMQEHIMDKFLQGFMKLPKKADDDDIKEEDIKQEQDKKLSAAERRLQQWKDAVENCPTLSRLHVLLSMVDSCIKWEKSAENAKCKICRKKGDDDRLLLCDECNQAFHMYCLRPSLINVPRGDWFCPACVPQSKRRSQAPRRFADESESEAESEDEPVERSTTCEECGGEAGEDEDEHLVVCHKCPAVYHLMCHQPPLRRMPRGLWECSNCKNGITRRSKKRPQRKAASRKNYRYDDSATEDSEPAPQPSSRSSSTRRSGRTSTGETSSRSTRHSNDRFEDLAQHRSRRAPSDLSICEDILQRLMKHASSWPFLEPVDKKEVPDYHQIIKKPMDFQTMLKKCGRLSYSSPQEFVEDAILVFSNAATYNDPNSEVYNCMREVEKLFGELLTKYLPSYASTQLPLLDSGDNSANARMRRSRRN</sequence>
<feature type="domain" description="Bromo" evidence="26">
    <location>
        <begin position="1011"/>
        <end position="1081"/>
    </location>
</feature>
<feature type="domain" description="DDT" evidence="29">
    <location>
        <begin position="214"/>
        <end position="278"/>
    </location>
</feature>
<evidence type="ECO:0000256" key="7">
    <source>
        <dbReference type="ARBA" id="ARBA00022763"/>
    </source>
</evidence>
<dbReference type="FunFam" id="3.30.40.10:FF:000131">
    <property type="entry name" value="tyrosine-protein kinase BAZ1B isoform X1"/>
    <property type="match status" value="1"/>
</dbReference>
<dbReference type="Gene3D" id="1.20.920.10">
    <property type="entry name" value="Bromodomain-like"/>
    <property type="match status" value="1"/>
</dbReference>
<keyword evidence="15" id="KW-0829">Tyrosine-protein kinase</keyword>
<keyword evidence="16" id="KW-0804">Transcription</keyword>
<comment type="caution">
    <text evidence="30">The sequence shown here is derived from an EMBL/GenBank/DDBJ whole genome shotgun (WGS) entry which is preliminary data.</text>
</comment>
<name>A0ABD0JYA8_9CAEN</name>
<evidence type="ECO:0000256" key="25">
    <source>
        <dbReference type="SAM" id="MobiDB-lite"/>
    </source>
</evidence>
<keyword evidence="12" id="KW-0805">Transcription regulation</keyword>
<feature type="compositionally biased region" description="Low complexity" evidence="25">
    <location>
        <begin position="550"/>
        <end position="575"/>
    </location>
</feature>
<keyword evidence="8 23" id="KW-0863">Zinc-finger</keyword>
<dbReference type="Gene3D" id="3.30.40.10">
    <property type="entry name" value="Zinc/RING finger domain, C3HC4 (zinc finger)"/>
    <property type="match status" value="2"/>
</dbReference>
<evidence type="ECO:0000256" key="12">
    <source>
        <dbReference type="ARBA" id="ARBA00023015"/>
    </source>
</evidence>
<feature type="domain" description="RING-type" evidence="28">
    <location>
        <begin position="791"/>
        <end position="835"/>
    </location>
</feature>
<evidence type="ECO:0000259" key="26">
    <source>
        <dbReference type="PROSITE" id="PS50014"/>
    </source>
</evidence>
<keyword evidence="4" id="KW-0808">Transferase</keyword>
<evidence type="ECO:0000256" key="16">
    <source>
        <dbReference type="ARBA" id="ARBA00023163"/>
    </source>
</evidence>
<evidence type="ECO:0000259" key="28">
    <source>
        <dbReference type="PROSITE" id="PS50089"/>
    </source>
</evidence>
<evidence type="ECO:0000256" key="10">
    <source>
        <dbReference type="ARBA" id="ARBA00022833"/>
    </source>
</evidence>
<feature type="domain" description="PHD-type" evidence="27">
    <location>
        <begin position="788"/>
        <end position="838"/>
    </location>
</feature>
<dbReference type="PANTHER" id="PTHR46802:SF1">
    <property type="entry name" value="TYROSINE-PROTEIN KINASE BAZ1B"/>
    <property type="match status" value="1"/>
</dbReference>
<evidence type="ECO:0000256" key="18">
    <source>
        <dbReference type="ARBA" id="ARBA00051245"/>
    </source>
</evidence>
<feature type="coiled-coil region" evidence="24">
    <location>
        <begin position="627"/>
        <end position="654"/>
    </location>
</feature>
<comment type="similarity">
    <text evidence="19">Belongs to the WAL family. BAZ1B subfamily.</text>
</comment>
<feature type="domain" description="PHD-type" evidence="27">
    <location>
        <begin position="867"/>
        <end position="920"/>
    </location>
</feature>
<feature type="region of interest" description="Disordered" evidence="25">
    <location>
        <begin position="539"/>
        <end position="575"/>
    </location>
</feature>
<dbReference type="InterPro" id="IPR018359">
    <property type="entry name" value="Bromodomain_CS"/>
</dbReference>
<dbReference type="PROSITE" id="PS01359">
    <property type="entry name" value="ZF_PHD_1"/>
    <property type="match status" value="2"/>
</dbReference>
<dbReference type="InterPro" id="IPR011011">
    <property type="entry name" value="Znf_FYVE_PHD"/>
</dbReference>
<evidence type="ECO:0000256" key="8">
    <source>
        <dbReference type="ARBA" id="ARBA00022771"/>
    </source>
</evidence>
<evidence type="ECO:0000256" key="3">
    <source>
        <dbReference type="ARBA" id="ARBA00011903"/>
    </source>
</evidence>
<feature type="compositionally biased region" description="Basic residues" evidence="25">
    <location>
        <begin position="923"/>
        <end position="938"/>
    </location>
</feature>
<dbReference type="CDD" id="cd15628">
    <property type="entry name" value="PHD_BAZ1B"/>
    <property type="match status" value="1"/>
</dbReference>
<protein>
    <recommendedName>
        <fullName evidence="20">Tyrosine-protein kinase BAZ1B</fullName>
        <ecNumber evidence="3">2.7.10.2</ecNumber>
    </recommendedName>
    <alternativeName>
        <fullName evidence="21">Bromodomain adjacent to zinc finger domain protein 1B</fullName>
    </alternativeName>
</protein>
<evidence type="ECO:0000256" key="6">
    <source>
        <dbReference type="ARBA" id="ARBA00022741"/>
    </source>
</evidence>
<evidence type="ECO:0000256" key="21">
    <source>
        <dbReference type="ARBA" id="ARBA00076449"/>
    </source>
</evidence>
<dbReference type="GO" id="GO:0000785">
    <property type="term" value="C:chromatin"/>
    <property type="evidence" value="ECO:0007669"/>
    <property type="project" value="UniProtKB-ARBA"/>
</dbReference>
<feature type="compositionally biased region" description="Low complexity" evidence="25">
    <location>
        <begin position="426"/>
        <end position="435"/>
    </location>
</feature>
<dbReference type="AlphaFoldDB" id="A0ABD0JYA8"/>
<dbReference type="PRINTS" id="PR00503">
    <property type="entry name" value="BROMODOMAIN"/>
</dbReference>
<feature type="region of interest" description="Disordered" evidence="25">
    <location>
        <begin position="1"/>
        <end position="22"/>
    </location>
</feature>
<dbReference type="SMART" id="SM00571">
    <property type="entry name" value="DDT"/>
    <property type="match status" value="1"/>
</dbReference>
<feature type="compositionally biased region" description="Acidic residues" evidence="25">
    <location>
        <begin position="852"/>
        <end position="863"/>
    </location>
</feature>
<dbReference type="InterPro" id="IPR019787">
    <property type="entry name" value="Znf_PHD-finger"/>
</dbReference>
<keyword evidence="6" id="KW-0547">Nucleotide-binding</keyword>
<dbReference type="Pfam" id="PF00439">
    <property type="entry name" value="Bromodomain"/>
    <property type="match status" value="1"/>
</dbReference>
<feature type="region of interest" description="Disordered" evidence="25">
    <location>
        <begin position="923"/>
        <end position="992"/>
    </location>
</feature>
<comment type="subcellular location">
    <subcellularLocation>
        <location evidence="2">Nucleus</location>
    </subcellularLocation>
</comment>
<dbReference type="Pfam" id="PF15612">
    <property type="entry name" value="WHIM1"/>
    <property type="match status" value="1"/>
</dbReference>
<evidence type="ECO:0000256" key="17">
    <source>
        <dbReference type="ARBA" id="ARBA00023242"/>
    </source>
</evidence>
<dbReference type="PROSITE" id="PS50014">
    <property type="entry name" value="BROMODOMAIN_2"/>
    <property type="match status" value="1"/>
</dbReference>
<keyword evidence="5" id="KW-0479">Metal-binding</keyword>
<evidence type="ECO:0000259" key="29">
    <source>
        <dbReference type="PROSITE" id="PS50827"/>
    </source>
</evidence>
<dbReference type="InterPro" id="IPR001487">
    <property type="entry name" value="Bromodomain"/>
</dbReference>
<dbReference type="EC" id="2.7.10.2" evidence="3"/>
<dbReference type="PROSITE" id="PS50089">
    <property type="entry name" value="ZF_RING_2"/>
    <property type="match status" value="1"/>
</dbReference>
<keyword evidence="11" id="KW-0067">ATP-binding</keyword>
<dbReference type="Pfam" id="PF00628">
    <property type="entry name" value="PHD"/>
    <property type="match status" value="2"/>
</dbReference>
<keyword evidence="14 22" id="KW-0103">Bromodomain</keyword>
<keyword evidence="13 24" id="KW-0175">Coiled coil</keyword>
<dbReference type="Pfam" id="PF15613">
    <property type="entry name" value="WSD"/>
    <property type="match status" value="1"/>
</dbReference>
<dbReference type="PROSITE" id="PS50016">
    <property type="entry name" value="ZF_PHD_2"/>
    <property type="match status" value="2"/>
</dbReference>